<evidence type="ECO:0000313" key="3">
    <source>
        <dbReference type="Proteomes" id="UP000271162"/>
    </source>
</evidence>
<gene>
    <name evidence="2" type="ORF">NBR_LOCUS8578</name>
</gene>
<keyword evidence="1" id="KW-1133">Transmembrane helix</keyword>
<dbReference type="OMA" id="MEVIRCM"/>
<name>A0A0N4XZH3_NIPBR</name>
<feature type="transmembrane region" description="Helical" evidence="1">
    <location>
        <begin position="525"/>
        <end position="553"/>
    </location>
</feature>
<evidence type="ECO:0000313" key="2">
    <source>
        <dbReference type="EMBL" id="VDL72167.1"/>
    </source>
</evidence>
<organism evidence="4">
    <name type="scientific">Nippostrongylus brasiliensis</name>
    <name type="common">Rat hookworm</name>
    <dbReference type="NCBI Taxonomy" id="27835"/>
    <lineage>
        <taxon>Eukaryota</taxon>
        <taxon>Metazoa</taxon>
        <taxon>Ecdysozoa</taxon>
        <taxon>Nematoda</taxon>
        <taxon>Chromadorea</taxon>
        <taxon>Rhabditida</taxon>
        <taxon>Rhabditina</taxon>
        <taxon>Rhabditomorpha</taxon>
        <taxon>Strongyloidea</taxon>
        <taxon>Heligmosomidae</taxon>
        <taxon>Nippostrongylus</taxon>
    </lineage>
</organism>
<dbReference type="Proteomes" id="UP000271162">
    <property type="component" value="Unassembled WGS sequence"/>
</dbReference>
<dbReference type="STRING" id="27835.A0A0N4XZH3"/>
<evidence type="ECO:0000313" key="4">
    <source>
        <dbReference type="WBParaSite" id="NBR_0000857701-mRNA-1"/>
    </source>
</evidence>
<protein>
    <submittedName>
        <fullName evidence="4">Nuclear pore complex protein Nup205 (inferred by orthology to a human protein)</fullName>
    </submittedName>
</protein>
<sequence>MEVIRCMCASRKVAWTLKRIDWPWMYHQYELEEVSLSALLCILKQSYVDTRAVLRKEPHVALLIQILNDTAVFRAICAVLLEDMNVQDQPTSRRSAKPALPAIQLLSTAVSRYSVLRSTIRGTDSDIMLAPLQTLLLSPLQPSGINILDIVLLYIEQADDLPFHALYAGRILRELCAIRPSLQSQMVELLRARKMVARNVRAIRSVLNPSTIQYTVADIVSPEFDEKDQLRARGEAALVVLEALSDSVETDPSGHNLCFLLFGFKPSVDKTGQLYESDSQPTGFHQMLSVLEEFVGAQDPFQLRFSSLIEPAFRLLQRLVSVDCIYSQAVLRFIRSVNLIQQLVSSPFLSTTLSQEPAEGPTLLSVTRMISGSILHLSALEVSSLLMSGHSNVPHEMYSKLLETSDAVVNREDVSEGVDNLLFSLLRHGHIELTEEIAYPRLVHFNAHKLQALFETCKTTTVFNIAQYDIEYLHVLLTREIVSTQAEDTNAVTREMEAVLTYGTDVNAQLLQRGASEQLVSGCTALLNVMALFAPVPFFSTGMLYFFYACCFYKGPRGTMVRGAVDTRTVERSIPARANKAFHPSEVG</sequence>
<reference evidence="4" key="1">
    <citation type="submission" date="2017-02" db="UniProtKB">
        <authorList>
            <consortium name="WormBaseParasite"/>
        </authorList>
    </citation>
    <scope>IDENTIFICATION</scope>
</reference>
<dbReference type="EMBL" id="UYSL01020023">
    <property type="protein sequence ID" value="VDL72167.1"/>
    <property type="molecule type" value="Genomic_DNA"/>
</dbReference>
<keyword evidence="3" id="KW-1185">Reference proteome</keyword>
<keyword evidence="1" id="KW-0472">Membrane</keyword>
<accession>A0A0N4XZH3</accession>
<proteinExistence type="predicted"/>
<dbReference type="AlphaFoldDB" id="A0A0N4XZH3"/>
<reference evidence="2 3" key="2">
    <citation type="submission" date="2018-11" db="EMBL/GenBank/DDBJ databases">
        <authorList>
            <consortium name="Pathogen Informatics"/>
        </authorList>
    </citation>
    <scope>NUCLEOTIDE SEQUENCE [LARGE SCALE GENOMIC DNA]</scope>
</reference>
<evidence type="ECO:0000256" key="1">
    <source>
        <dbReference type="SAM" id="Phobius"/>
    </source>
</evidence>
<dbReference type="WBParaSite" id="NBR_0000857701-mRNA-1">
    <property type="protein sequence ID" value="NBR_0000857701-mRNA-1"/>
    <property type="gene ID" value="NBR_0000857701"/>
</dbReference>
<keyword evidence="1" id="KW-0812">Transmembrane</keyword>